<accession>A0A1J1IFP1</accession>
<reference evidence="1 2" key="1">
    <citation type="submission" date="2015-04" db="EMBL/GenBank/DDBJ databases">
        <authorList>
            <person name="Syromyatnikov M.Y."/>
            <person name="Popov V.N."/>
        </authorList>
    </citation>
    <scope>NUCLEOTIDE SEQUENCE [LARGE SCALE GENOMIC DNA]</scope>
</reference>
<name>A0A1J1IFP1_9DIPT</name>
<dbReference type="AlphaFoldDB" id="A0A1J1IFP1"/>
<evidence type="ECO:0000313" key="2">
    <source>
        <dbReference type="Proteomes" id="UP000183832"/>
    </source>
</evidence>
<dbReference type="Proteomes" id="UP000183832">
    <property type="component" value="Unassembled WGS sequence"/>
</dbReference>
<keyword evidence="2" id="KW-1185">Reference proteome</keyword>
<evidence type="ECO:0000313" key="1">
    <source>
        <dbReference type="EMBL" id="CRK99027.1"/>
    </source>
</evidence>
<organism evidence="1 2">
    <name type="scientific">Clunio marinus</name>
    <dbReference type="NCBI Taxonomy" id="568069"/>
    <lineage>
        <taxon>Eukaryota</taxon>
        <taxon>Metazoa</taxon>
        <taxon>Ecdysozoa</taxon>
        <taxon>Arthropoda</taxon>
        <taxon>Hexapoda</taxon>
        <taxon>Insecta</taxon>
        <taxon>Pterygota</taxon>
        <taxon>Neoptera</taxon>
        <taxon>Endopterygota</taxon>
        <taxon>Diptera</taxon>
        <taxon>Nematocera</taxon>
        <taxon>Chironomoidea</taxon>
        <taxon>Chironomidae</taxon>
        <taxon>Clunio</taxon>
    </lineage>
</organism>
<protein>
    <submittedName>
        <fullName evidence="1">CLUMA_CG012456, isoform A</fullName>
    </submittedName>
</protein>
<dbReference type="EMBL" id="CVRI01000048">
    <property type="protein sequence ID" value="CRK99027.1"/>
    <property type="molecule type" value="Genomic_DNA"/>
</dbReference>
<sequence length="61" mass="7159">MSEDKIQALFTFVTCFVYLESNPTKGIKAHKVKKRKNKSRFLINKPQFKPNTKQNAIIYIN</sequence>
<gene>
    <name evidence="1" type="ORF">CLUMA_CG012456</name>
</gene>
<proteinExistence type="predicted"/>